<organism evidence="1 2">
    <name type="scientific">Saccharothrix tamanrassetensis</name>
    <dbReference type="NCBI Taxonomy" id="1051531"/>
    <lineage>
        <taxon>Bacteria</taxon>
        <taxon>Bacillati</taxon>
        <taxon>Actinomycetota</taxon>
        <taxon>Actinomycetes</taxon>
        <taxon>Pseudonocardiales</taxon>
        <taxon>Pseudonocardiaceae</taxon>
        <taxon>Saccharothrix</taxon>
    </lineage>
</organism>
<evidence type="ECO:0000313" key="2">
    <source>
        <dbReference type="Proteomes" id="UP000547510"/>
    </source>
</evidence>
<comment type="caution">
    <text evidence="1">The sequence shown here is derived from an EMBL/GenBank/DDBJ whole genome shotgun (WGS) entry which is preliminary data.</text>
</comment>
<dbReference type="Proteomes" id="UP000547510">
    <property type="component" value="Unassembled WGS sequence"/>
</dbReference>
<dbReference type="EMBL" id="JACHJN010000011">
    <property type="protein sequence ID" value="MBB5959377.1"/>
    <property type="molecule type" value="Genomic_DNA"/>
</dbReference>
<name>A0A841CTK7_9PSEU</name>
<protein>
    <submittedName>
        <fullName evidence="1">Preprotein translocase subunit SecF</fullName>
    </submittedName>
</protein>
<gene>
    <name evidence="1" type="ORF">FHS29_005998</name>
</gene>
<sequence>MSKDVPQDPAALRADIAKTRNELGDTVEALVHKADVPARVKETAHEGVEQVKEQAAAVAERVNTAALVAAEKAQETAAKAQQTAAKVSSQVSDRASHAVDALPPPVADQVRRHPAAIAVGAAALVVLLWKLLRGGRS</sequence>
<reference evidence="1 2" key="1">
    <citation type="submission" date="2020-08" db="EMBL/GenBank/DDBJ databases">
        <title>Genomic Encyclopedia of Type Strains, Phase III (KMG-III): the genomes of soil and plant-associated and newly described type strains.</title>
        <authorList>
            <person name="Whitman W."/>
        </authorList>
    </citation>
    <scope>NUCLEOTIDE SEQUENCE [LARGE SCALE GENOMIC DNA]</scope>
    <source>
        <strain evidence="1 2">CECT 8640</strain>
    </source>
</reference>
<dbReference type="Pfam" id="PF12277">
    <property type="entry name" value="DUF3618"/>
    <property type="match status" value="1"/>
</dbReference>
<keyword evidence="2" id="KW-1185">Reference proteome</keyword>
<evidence type="ECO:0000313" key="1">
    <source>
        <dbReference type="EMBL" id="MBB5959377.1"/>
    </source>
</evidence>
<dbReference type="InterPro" id="IPR022062">
    <property type="entry name" value="DUF3618"/>
</dbReference>
<accession>A0A841CTK7</accession>
<proteinExistence type="predicted"/>
<dbReference type="AlphaFoldDB" id="A0A841CTK7"/>
<dbReference type="RefSeq" id="WP_184696227.1">
    <property type="nucleotide sequence ID" value="NZ_JACHJN010000011.1"/>
</dbReference>